<keyword evidence="1" id="KW-0732">Signal</keyword>
<dbReference type="EMBL" id="CAUJNA010000291">
    <property type="protein sequence ID" value="CAJ1374967.1"/>
    <property type="molecule type" value="Genomic_DNA"/>
</dbReference>
<sequence length="355" mass="39565">MATRLLPILALLPLAAATTACSASTKKGAAGRAWDSIEPECREKLENNRTAAAMRCLEGHFWEAREPGRRAGDWHTTLRKLRHDAEMFTWLEQEGKVKPEVKKLFRGVFQSARQKHDNPDKVFELAFKEQTDDRKLWQQANNKAVYWDPAGKETPARILRAKPAALQGLEDSFRSAGRAVSDKFLADGTLKKLKRFLQASTFYFYPRKGYHLLALMEDGLASPLLGQVVDALRSALPGVLGPLSGIKVWKADNSALAREKADQPELSEDAAVSVLLWLVPSSALNGSASNALFLFQRGNESEEPVARISYATNRAVIWGRHLQATWRGPSWKPGFLQRGLHLLFSFGWAQEECAA</sequence>
<evidence type="ECO:0008006" key="4">
    <source>
        <dbReference type="Google" id="ProtNLM"/>
    </source>
</evidence>
<feature type="signal peptide" evidence="1">
    <location>
        <begin position="1"/>
        <end position="17"/>
    </location>
</feature>
<dbReference type="Proteomes" id="UP001178507">
    <property type="component" value="Unassembled WGS sequence"/>
</dbReference>
<evidence type="ECO:0000313" key="2">
    <source>
        <dbReference type="EMBL" id="CAJ1374967.1"/>
    </source>
</evidence>
<feature type="chain" id="PRO_5041465951" description="Lipoprotein" evidence="1">
    <location>
        <begin position="18"/>
        <end position="355"/>
    </location>
</feature>
<name>A0AA36HTG4_9DINO</name>
<proteinExistence type="predicted"/>
<organism evidence="2 3">
    <name type="scientific">Effrenium voratum</name>
    <dbReference type="NCBI Taxonomy" id="2562239"/>
    <lineage>
        <taxon>Eukaryota</taxon>
        <taxon>Sar</taxon>
        <taxon>Alveolata</taxon>
        <taxon>Dinophyceae</taxon>
        <taxon>Suessiales</taxon>
        <taxon>Symbiodiniaceae</taxon>
        <taxon>Effrenium</taxon>
    </lineage>
</organism>
<accession>A0AA36HTG4</accession>
<reference evidence="2" key="1">
    <citation type="submission" date="2023-08" db="EMBL/GenBank/DDBJ databases">
        <authorList>
            <person name="Chen Y."/>
            <person name="Shah S."/>
            <person name="Dougan E. K."/>
            <person name="Thang M."/>
            <person name="Chan C."/>
        </authorList>
    </citation>
    <scope>NUCLEOTIDE SEQUENCE</scope>
</reference>
<evidence type="ECO:0000256" key="1">
    <source>
        <dbReference type="SAM" id="SignalP"/>
    </source>
</evidence>
<evidence type="ECO:0000313" key="3">
    <source>
        <dbReference type="Proteomes" id="UP001178507"/>
    </source>
</evidence>
<keyword evidence="3" id="KW-1185">Reference proteome</keyword>
<dbReference type="PROSITE" id="PS51257">
    <property type="entry name" value="PROKAR_LIPOPROTEIN"/>
    <property type="match status" value="1"/>
</dbReference>
<dbReference type="AlphaFoldDB" id="A0AA36HTG4"/>
<comment type="caution">
    <text evidence="2">The sequence shown here is derived from an EMBL/GenBank/DDBJ whole genome shotgun (WGS) entry which is preliminary data.</text>
</comment>
<protein>
    <recommendedName>
        <fullName evidence="4">Lipoprotein</fullName>
    </recommendedName>
</protein>
<gene>
    <name evidence="2" type="ORF">EVOR1521_LOCUS4372</name>
</gene>